<organism evidence="7">
    <name type="scientific">Strongyloides ratti</name>
    <name type="common">Parasitic roundworm</name>
    <dbReference type="NCBI Taxonomy" id="34506"/>
    <lineage>
        <taxon>Eukaryota</taxon>
        <taxon>Metazoa</taxon>
        <taxon>Ecdysozoa</taxon>
        <taxon>Nematoda</taxon>
        <taxon>Chromadorea</taxon>
        <taxon>Rhabditida</taxon>
        <taxon>Tylenchina</taxon>
        <taxon>Panagrolaimomorpha</taxon>
        <taxon>Strongyloidoidea</taxon>
        <taxon>Strongyloididae</taxon>
        <taxon>Strongyloides</taxon>
    </lineage>
</organism>
<dbReference type="InterPro" id="IPR043539">
    <property type="entry name" value="Grb2-like"/>
</dbReference>
<dbReference type="RefSeq" id="XP_024500072.1">
    <property type="nucleotide sequence ID" value="XM_024645828.1"/>
</dbReference>
<evidence type="ECO:0000313" key="9">
    <source>
        <dbReference type="WBParaSite" id="SRAE_X000259500.1"/>
    </source>
</evidence>
<dbReference type="GO" id="GO:0016192">
    <property type="term" value="P:vesicle-mediated transport"/>
    <property type="evidence" value="ECO:0007669"/>
    <property type="project" value="UniProtKB-ARBA"/>
</dbReference>
<dbReference type="SUPFAM" id="SSF50044">
    <property type="entry name" value="SH3-domain"/>
    <property type="match status" value="2"/>
</dbReference>
<dbReference type="PANTHER" id="PTHR46037">
    <property type="entry name" value="PROTEIN ENHANCER OF SEVENLESS 2B"/>
    <property type="match status" value="1"/>
</dbReference>
<feature type="domain" description="SH3" evidence="6">
    <location>
        <begin position="165"/>
        <end position="224"/>
    </location>
</feature>
<dbReference type="WBParaSite" id="SRAE_X000259500.1">
    <property type="protein sequence ID" value="SRAE_X000259500.1"/>
    <property type="gene ID" value="WBGene00268182"/>
</dbReference>
<dbReference type="PRINTS" id="PR00452">
    <property type="entry name" value="SH3DOMAIN"/>
</dbReference>
<dbReference type="OrthoDB" id="10255964at2759"/>
<dbReference type="Gene3D" id="3.30.505.10">
    <property type="entry name" value="SH2 domain"/>
    <property type="match status" value="1"/>
</dbReference>
<dbReference type="InterPro" id="IPR036028">
    <property type="entry name" value="SH3-like_dom_sf"/>
</dbReference>
<evidence type="ECO:0000313" key="8">
    <source>
        <dbReference type="Proteomes" id="UP000035682"/>
    </source>
</evidence>
<evidence type="ECO:0000256" key="2">
    <source>
        <dbReference type="ARBA" id="ARBA00022999"/>
    </source>
</evidence>
<keyword evidence="8" id="KW-1185">Reference proteome</keyword>
<evidence type="ECO:0000256" key="1">
    <source>
        <dbReference type="ARBA" id="ARBA00022443"/>
    </source>
</evidence>
<dbReference type="FunFam" id="2.30.30.40:FF:000072">
    <property type="entry name" value="Unconventional Myosin IB"/>
    <property type="match status" value="1"/>
</dbReference>
<dbReference type="PROSITE" id="PS50002">
    <property type="entry name" value="SH3"/>
    <property type="match status" value="2"/>
</dbReference>
<dbReference type="CDD" id="cd09941">
    <property type="entry name" value="SH2_Grb2_like"/>
    <property type="match status" value="1"/>
</dbReference>
<dbReference type="OMA" id="YVCPYNS"/>
<keyword evidence="2 3" id="KW-0727">SH2 domain</keyword>
<evidence type="ECO:0000259" key="6">
    <source>
        <dbReference type="PROSITE" id="PS50002"/>
    </source>
</evidence>
<dbReference type="CTD" id="36385676"/>
<dbReference type="InterPro" id="IPR001452">
    <property type="entry name" value="SH3_domain"/>
</dbReference>
<protein>
    <submittedName>
        <fullName evidence="7 9">GRB2-related adapter protein</fullName>
    </submittedName>
</protein>
<dbReference type="PRINTS" id="PR00401">
    <property type="entry name" value="SH2DOMAIN"/>
</dbReference>
<reference evidence="7" key="1">
    <citation type="submission" date="2014-09" db="EMBL/GenBank/DDBJ databases">
        <authorList>
            <person name="Aslett A.Martin."/>
        </authorList>
    </citation>
    <scope>NUCLEOTIDE SEQUENCE</scope>
    <source>
        <strain evidence="7">ED321 Heterogonic</strain>
    </source>
</reference>
<dbReference type="InterPro" id="IPR000980">
    <property type="entry name" value="SH2"/>
</dbReference>
<dbReference type="Gene3D" id="2.30.30.40">
    <property type="entry name" value="SH3 Domains"/>
    <property type="match status" value="2"/>
</dbReference>
<feature type="domain" description="SH3" evidence="6">
    <location>
        <begin position="5"/>
        <end position="65"/>
    </location>
</feature>
<dbReference type="SUPFAM" id="SSF55550">
    <property type="entry name" value="SH2 domain"/>
    <property type="match status" value="1"/>
</dbReference>
<sequence length="225" mass="25791">MIGPTDEMEAIAEHDFTETHSDELSFHAGQTLKVLNKDEDPHWYKAELNGREGFVPSNYIRLLPHSWFYGRVSRAQAEAILMKPGNVDGSFLVRKSESTPGEFSISVKYQDTIQHFKVMREQSGKYYLWSQKFNSLNELIDHHRTASVSRTHTLLLRDVHNDNDNPLFQVQALFDFCPVEEGELAFQRGDIITVTNKEDANWWEGNINGISGVFPANYVCPINKN</sequence>
<evidence type="ECO:0000259" key="5">
    <source>
        <dbReference type="PROSITE" id="PS50001"/>
    </source>
</evidence>
<dbReference type="SMART" id="SM00252">
    <property type="entry name" value="SH2"/>
    <property type="match status" value="1"/>
</dbReference>
<evidence type="ECO:0000313" key="10">
    <source>
        <dbReference type="WormBase" id="SRAE_X000259500"/>
    </source>
</evidence>
<name>A0A090MRK6_STRRB</name>
<evidence type="ECO:0000256" key="4">
    <source>
        <dbReference type="PROSITE-ProRule" id="PRU00192"/>
    </source>
</evidence>
<reference evidence="8" key="2">
    <citation type="submission" date="2014-09" db="EMBL/GenBank/DDBJ databases">
        <authorList>
            <person name="Martin A.A."/>
        </authorList>
    </citation>
    <scope>NUCLEOTIDE SEQUENCE</scope>
    <source>
        <strain evidence="8">ED321</strain>
    </source>
</reference>
<reference evidence="9" key="3">
    <citation type="submission" date="2020-12" db="UniProtKB">
        <authorList>
            <consortium name="WormBaseParasite"/>
        </authorList>
    </citation>
    <scope>IDENTIFICATION</scope>
</reference>
<keyword evidence="1 4" id="KW-0728">SH3 domain</keyword>
<feature type="domain" description="SH2" evidence="5">
    <location>
        <begin position="67"/>
        <end position="159"/>
    </location>
</feature>
<dbReference type="GeneID" id="36385676"/>
<dbReference type="PROSITE" id="PS50001">
    <property type="entry name" value="SH2"/>
    <property type="match status" value="1"/>
</dbReference>
<dbReference type="EMBL" id="LN609404">
    <property type="protein sequence ID" value="CEF60863.1"/>
    <property type="molecule type" value="Genomic_DNA"/>
</dbReference>
<dbReference type="SMART" id="SM00326">
    <property type="entry name" value="SH3"/>
    <property type="match status" value="2"/>
</dbReference>
<dbReference type="CDD" id="cd11804">
    <property type="entry name" value="SH3_GRB2_like_N"/>
    <property type="match status" value="1"/>
</dbReference>
<dbReference type="Pfam" id="PF00018">
    <property type="entry name" value="SH3_1"/>
    <property type="match status" value="2"/>
</dbReference>
<dbReference type="InterPro" id="IPR036860">
    <property type="entry name" value="SH2_dom_sf"/>
</dbReference>
<evidence type="ECO:0000313" key="7">
    <source>
        <dbReference type="EMBL" id="CEF60863.1"/>
    </source>
</evidence>
<gene>
    <name evidence="7 9 10" type="ORF">SRAE_X000259500</name>
</gene>
<accession>A0A090MRK6</accession>
<dbReference type="AlphaFoldDB" id="A0A090MRK6"/>
<dbReference type="Proteomes" id="UP000035682">
    <property type="component" value="Unplaced"/>
</dbReference>
<dbReference type="Pfam" id="PF00017">
    <property type="entry name" value="SH2"/>
    <property type="match status" value="1"/>
</dbReference>
<proteinExistence type="predicted"/>
<dbReference type="CDD" id="cd11805">
    <property type="entry name" value="SH3_GRB2_like_C"/>
    <property type="match status" value="1"/>
</dbReference>
<dbReference type="WormBase" id="SRAE_X000259500">
    <property type="protein sequence ID" value="SRP11041"/>
    <property type="gene ID" value="WBGene00268182"/>
</dbReference>
<dbReference type="PRINTS" id="PR00499">
    <property type="entry name" value="P67PHOX"/>
</dbReference>
<evidence type="ECO:0000256" key="3">
    <source>
        <dbReference type="PROSITE-ProRule" id="PRU00191"/>
    </source>
</evidence>